<dbReference type="PANTHER" id="PTHR30005:SF0">
    <property type="entry name" value="RETROGRADE REGULATION PROTEIN 2"/>
    <property type="match status" value="1"/>
</dbReference>
<organism evidence="2">
    <name type="scientific">Chryseobacterium sp. B5</name>
    <dbReference type="NCBI Taxonomy" id="2050562"/>
    <lineage>
        <taxon>Bacteria</taxon>
        <taxon>Pseudomonadati</taxon>
        <taxon>Bacteroidota</taxon>
        <taxon>Flavobacteriia</taxon>
        <taxon>Flavobacteriales</taxon>
        <taxon>Weeksellaceae</taxon>
        <taxon>Chryseobacterium group</taxon>
        <taxon>Chryseobacterium</taxon>
    </lineage>
</organism>
<dbReference type="PANTHER" id="PTHR30005">
    <property type="entry name" value="EXOPOLYPHOSPHATASE"/>
    <property type="match status" value="1"/>
</dbReference>
<dbReference type="GO" id="GO:0016462">
    <property type="term" value="F:pyrophosphatase activity"/>
    <property type="evidence" value="ECO:0007669"/>
    <property type="project" value="TreeGrafter"/>
</dbReference>
<evidence type="ECO:0000259" key="1">
    <source>
        <dbReference type="Pfam" id="PF02541"/>
    </source>
</evidence>
<accession>A0A2G7TAF6</accession>
<dbReference type="Gene3D" id="3.30.420.40">
    <property type="match status" value="1"/>
</dbReference>
<protein>
    <submittedName>
        <fullName evidence="2">Ppx/GppA family phosphatase</fullName>
    </submittedName>
</protein>
<dbReference type="Pfam" id="PF02541">
    <property type="entry name" value="Ppx-GppA"/>
    <property type="match status" value="1"/>
</dbReference>
<reference evidence="2" key="1">
    <citation type="submission" date="2017-10" db="EMBL/GenBank/DDBJ databases">
        <title>Chryseobacterium sp. B5 is a hydrocarbonoclastic and plant growth promoting bacterium.</title>
        <authorList>
            <person name="Thijs S."/>
            <person name="Gkorezis P."/>
            <person name="Van Hamme J."/>
        </authorList>
    </citation>
    <scope>NUCLEOTIDE SEQUENCE</scope>
    <source>
        <strain evidence="2">B5</strain>
    </source>
</reference>
<name>A0A2G7TAF6_9FLAO</name>
<proteinExistence type="predicted"/>
<gene>
    <name evidence="2" type="ORF">CTI11_04705</name>
</gene>
<dbReference type="InterPro" id="IPR003695">
    <property type="entry name" value="Ppx_GppA_N"/>
</dbReference>
<comment type="caution">
    <text evidence="2">The sequence shown here is derived from an EMBL/GenBank/DDBJ whole genome shotgun (WGS) entry which is preliminary data.</text>
</comment>
<dbReference type="InterPro" id="IPR043129">
    <property type="entry name" value="ATPase_NBD"/>
</dbReference>
<dbReference type="InterPro" id="IPR050273">
    <property type="entry name" value="GppA/Ppx_hydrolase"/>
</dbReference>
<evidence type="ECO:0000313" key="2">
    <source>
        <dbReference type="EMBL" id="PII36874.1"/>
    </source>
</evidence>
<dbReference type="Gene3D" id="3.30.420.150">
    <property type="entry name" value="Exopolyphosphatase. Domain 2"/>
    <property type="match status" value="1"/>
</dbReference>
<sequence length="326" mass="35187">MPSSNPPESRLAAIDIGSNSCLLAMARSDGAKVQLFSHRKEAIRLGSALDAQGALSLEAMQRGWACLERYAQVLGDLPRHRVRAVATQTLREASNRQVFLDEGQRILGCAIEVIDGEEEARLIYRGVAQLLPPGPQRRLVVDIGGRSTELCLGQQRQVLQARSFAFGSVTWALRHFPDGELSAQALSQAEAAVADIIAPEAARFAAGQWSHAYGSSGTAGAIVKVLAHAPDGTAGWITRQGLDWLQAQLLRAGHVSRVNMDGLKEELRPMIGGGMSVMRAIFSSLGIERMRVTHGALRHGVLYELADRLDAEASGKHRRRQVAPGP</sequence>
<dbReference type="SUPFAM" id="SSF53067">
    <property type="entry name" value="Actin-like ATPase domain"/>
    <property type="match status" value="2"/>
</dbReference>
<dbReference type="AlphaFoldDB" id="A0A2G7TAF6"/>
<dbReference type="EMBL" id="PEKC01000010">
    <property type="protein sequence ID" value="PII36874.1"/>
    <property type="molecule type" value="Genomic_DNA"/>
</dbReference>
<feature type="domain" description="Ppx/GppA phosphatase N-terminal" evidence="1">
    <location>
        <begin position="26"/>
        <end position="308"/>
    </location>
</feature>
<dbReference type="CDD" id="cd24053">
    <property type="entry name" value="ASKHA_NBD_EcPPX-GppA-like"/>
    <property type="match status" value="1"/>
</dbReference>